<name>A0A382L7C5_9ZZZZ</name>
<accession>A0A382L7C5</accession>
<organism evidence="1">
    <name type="scientific">marine metagenome</name>
    <dbReference type="NCBI Taxonomy" id="408172"/>
    <lineage>
        <taxon>unclassified sequences</taxon>
        <taxon>metagenomes</taxon>
        <taxon>ecological metagenomes</taxon>
    </lineage>
</organism>
<proteinExistence type="predicted"/>
<reference evidence="1" key="1">
    <citation type="submission" date="2018-05" db="EMBL/GenBank/DDBJ databases">
        <authorList>
            <person name="Lanie J.A."/>
            <person name="Ng W.-L."/>
            <person name="Kazmierczak K.M."/>
            <person name="Andrzejewski T.M."/>
            <person name="Davidsen T.M."/>
            <person name="Wayne K.J."/>
            <person name="Tettelin H."/>
            <person name="Glass J.I."/>
            <person name="Rusch D."/>
            <person name="Podicherti R."/>
            <person name="Tsui H.-C.T."/>
            <person name="Winkler M.E."/>
        </authorList>
    </citation>
    <scope>NUCLEOTIDE SEQUENCE</scope>
</reference>
<evidence type="ECO:0000313" key="1">
    <source>
        <dbReference type="EMBL" id="SVC31715.1"/>
    </source>
</evidence>
<gene>
    <name evidence="1" type="ORF">METZ01_LOCUS284569</name>
</gene>
<protein>
    <submittedName>
        <fullName evidence="1">Uncharacterized protein</fullName>
    </submittedName>
</protein>
<sequence length="46" mass="5264">MSEVGVDECTVFHIVPASCHDTFAGIPDFRRRYIIEIADEAVHRLF</sequence>
<dbReference type="EMBL" id="UINC01084762">
    <property type="protein sequence ID" value="SVC31715.1"/>
    <property type="molecule type" value="Genomic_DNA"/>
</dbReference>
<dbReference type="AlphaFoldDB" id="A0A382L7C5"/>